<reference evidence="1" key="1">
    <citation type="submission" date="2007-07" db="EMBL/GenBank/DDBJ databases">
        <title>PCAP assembly of the Caenorhabditis remanei genome.</title>
        <authorList>
            <consortium name="The Caenorhabditis remanei Sequencing Consortium"/>
            <person name="Wilson R.K."/>
        </authorList>
    </citation>
    <scope>NUCLEOTIDE SEQUENCE [LARGE SCALE GENOMIC DNA]</scope>
    <source>
        <strain evidence="1">PB4641</strain>
    </source>
</reference>
<sequence length="340" mass="38902">MSAELLNLSREKKRAFRAGKFPEDIITKDMIREVTCTIDCCPGTPNYKEFKVTEGMLFTRVPLSMSPPIEYCDHLLKINGKSVTKKREMQEELYKLAKTNKPHYLTLTVRRIISVERLNPRDVPSNASIKKPDSKDMNQKPNSGYVYFKVVLIYFPRSKLGINVKSYANVVYVESTDNSWGSTTRRFLYLGDSILKIDDTEIYDVQATQNAIRSGFQKNGIVKRNSSVSLKTGFFQITMIIERAKGQSACNFTHGVLKFAKALDPRMPQDALLKCREQLAHYEKNGFSEPVPIFKGHTKDYSTASRAVVTETVEMKQILQEHYDPEILKSVSTMYDFDLK</sequence>
<dbReference type="AlphaFoldDB" id="E3LJU3"/>
<protein>
    <recommendedName>
        <fullName evidence="3">PDZ domain-containing protein</fullName>
    </recommendedName>
</protein>
<dbReference type="InParanoid" id="E3LJU3"/>
<dbReference type="PANTHER" id="PTHR31327">
    <property type="entry name" value="SPERM MEIOSIS PDZ DOMAIN CONTAINING PROTEINS-RELATED"/>
    <property type="match status" value="1"/>
</dbReference>
<evidence type="ECO:0008006" key="3">
    <source>
        <dbReference type="Google" id="ProtNLM"/>
    </source>
</evidence>
<dbReference type="InterPro" id="IPR040264">
    <property type="entry name" value="T15H9.4-like"/>
</dbReference>
<dbReference type="OrthoDB" id="5875756at2759"/>
<dbReference type="PANTHER" id="PTHR31327:SF10">
    <property type="entry name" value="PDZ DOMAIN-CONTAINING PROTEIN"/>
    <property type="match status" value="1"/>
</dbReference>
<dbReference type="eggNOG" id="KOG3528">
    <property type="taxonomic scope" value="Eukaryota"/>
</dbReference>
<organism evidence="2">
    <name type="scientific">Caenorhabditis remanei</name>
    <name type="common">Caenorhabditis vulgaris</name>
    <dbReference type="NCBI Taxonomy" id="31234"/>
    <lineage>
        <taxon>Eukaryota</taxon>
        <taxon>Metazoa</taxon>
        <taxon>Ecdysozoa</taxon>
        <taxon>Nematoda</taxon>
        <taxon>Chromadorea</taxon>
        <taxon>Rhabditida</taxon>
        <taxon>Rhabditina</taxon>
        <taxon>Rhabditomorpha</taxon>
        <taxon>Rhabditoidea</taxon>
        <taxon>Rhabditidae</taxon>
        <taxon>Peloderinae</taxon>
        <taxon>Caenorhabditis</taxon>
    </lineage>
</organism>
<dbReference type="OMA" id="RRRCEPE"/>
<proteinExistence type="predicted"/>
<dbReference type="EMBL" id="DS268410">
    <property type="protein sequence ID" value="EFP00291.1"/>
    <property type="molecule type" value="Genomic_DNA"/>
</dbReference>
<dbReference type="Proteomes" id="UP000008281">
    <property type="component" value="Unassembled WGS sequence"/>
</dbReference>
<evidence type="ECO:0000313" key="1">
    <source>
        <dbReference type="EMBL" id="EFP00291.1"/>
    </source>
</evidence>
<accession>E3LJU3</accession>
<name>E3LJU3_CAERE</name>
<dbReference type="FunCoup" id="E3LJU3">
    <property type="interactions" value="1762"/>
</dbReference>
<keyword evidence="2" id="KW-1185">Reference proteome</keyword>
<evidence type="ECO:0000313" key="2">
    <source>
        <dbReference type="Proteomes" id="UP000008281"/>
    </source>
</evidence>
<dbReference type="HOGENOM" id="CLU_886317_0_0_1"/>
<gene>
    <name evidence="1" type="ORF">CRE_18901</name>
</gene>
<dbReference type="STRING" id="31234.E3LJU3"/>